<name>A0AAE1YA03_9LAMI</name>
<evidence type="ECO:0000313" key="1">
    <source>
        <dbReference type="EMBL" id="KAK4426413.1"/>
    </source>
</evidence>
<evidence type="ECO:0000313" key="2">
    <source>
        <dbReference type="Proteomes" id="UP001293254"/>
    </source>
</evidence>
<comment type="caution">
    <text evidence="1">The sequence shown here is derived from an EMBL/GenBank/DDBJ whole genome shotgun (WGS) entry which is preliminary data.</text>
</comment>
<reference evidence="1" key="1">
    <citation type="submission" date="2020-06" db="EMBL/GenBank/DDBJ databases">
        <authorList>
            <person name="Li T."/>
            <person name="Hu X."/>
            <person name="Zhang T."/>
            <person name="Song X."/>
            <person name="Zhang H."/>
            <person name="Dai N."/>
            <person name="Sheng W."/>
            <person name="Hou X."/>
            <person name="Wei L."/>
        </authorList>
    </citation>
    <scope>NUCLEOTIDE SEQUENCE</scope>
    <source>
        <strain evidence="1">3651</strain>
        <tissue evidence="1">Leaf</tissue>
    </source>
</reference>
<gene>
    <name evidence="1" type="ORF">Salat_1409900</name>
</gene>
<organism evidence="1 2">
    <name type="scientific">Sesamum alatum</name>
    <dbReference type="NCBI Taxonomy" id="300844"/>
    <lineage>
        <taxon>Eukaryota</taxon>
        <taxon>Viridiplantae</taxon>
        <taxon>Streptophyta</taxon>
        <taxon>Embryophyta</taxon>
        <taxon>Tracheophyta</taxon>
        <taxon>Spermatophyta</taxon>
        <taxon>Magnoliopsida</taxon>
        <taxon>eudicotyledons</taxon>
        <taxon>Gunneridae</taxon>
        <taxon>Pentapetalae</taxon>
        <taxon>asterids</taxon>
        <taxon>lamiids</taxon>
        <taxon>Lamiales</taxon>
        <taxon>Pedaliaceae</taxon>
        <taxon>Sesamum</taxon>
    </lineage>
</organism>
<dbReference type="AlphaFoldDB" id="A0AAE1YA03"/>
<dbReference type="EMBL" id="JACGWO010000005">
    <property type="protein sequence ID" value="KAK4426413.1"/>
    <property type="molecule type" value="Genomic_DNA"/>
</dbReference>
<protein>
    <submittedName>
        <fullName evidence="1">Uncharacterized protein</fullName>
    </submittedName>
</protein>
<sequence length="142" mass="16076">MCAIYNVNKEHLTRHSYATGDNKLRKSKKRYVVFSWILNVSGVFVNKVPRYVLADDAICWVDDSPLTCYDNIMLTHIHQLDTTSVDSNSLWRFLEEYYASNGEDEVNSLHALPAAPPPSPDPSYVSVKHISSSALNEINKSE</sequence>
<keyword evidence="2" id="KW-1185">Reference proteome</keyword>
<proteinExistence type="predicted"/>
<accession>A0AAE1YA03</accession>
<dbReference type="Proteomes" id="UP001293254">
    <property type="component" value="Unassembled WGS sequence"/>
</dbReference>
<reference evidence="1" key="2">
    <citation type="journal article" date="2024" name="Plant">
        <title>Genomic evolution and insights into agronomic trait innovations of Sesamum species.</title>
        <authorList>
            <person name="Miao H."/>
            <person name="Wang L."/>
            <person name="Qu L."/>
            <person name="Liu H."/>
            <person name="Sun Y."/>
            <person name="Le M."/>
            <person name="Wang Q."/>
            <person name="Wei S."/>
            <person name="Zheng Y."/>
            <person name="Lin W."/>
            <person name="Duan Y."/>
            <person name="Cao H."/>
            <person name="Xiong S."/>
            <person name="Wang X."/>
            <person name="Wei L."/>
            <person name="Li C."/>
            <person name="Ma Q."/>
            <person name="Ju M."/>
            <person name="Zhao R."/>
            <person name="Li G."/>
            <person name="Mu C."/>
            <person name="Tian Q."/>
            <person name="Mei H."/>
            <person name="Zhang T."/>
            <person name="Gao T."/>
            <person name="Zhang H."/>
        </authorList>
    </citation>
    <scope>NUCLEOTIDE SEQUENCE</scope>
    <source>
        <strain evidence="1">3651</strain>
    </source>
</reference>